<feature type="compositionally biased region" description="Low complexity" evidence="1">
    <location>
        <begin position="1"/>
        <end position="20"/>
    </location>
</feature>
<dbReference type="Gene3D" id="3.40.50.300">
    <property type="entry name" value="P-loop containing nucleotide triphosphate hydrolases"/>
    <property type="match status" value="1"/>
</dbReference>
<dbReference type="PANTHER" id="PTHR41287:SF1">
    <property type="entry name" value="PROTEIN YMFN"/>
    <property type="match status" value="1"/>
</dbReference>
<dbReference type="GeneID" id="55006991"/>
<organism evidence="2 3">
    <name type="scientific">Arthrobacter phage Coral</name>
    <dbReference type="NCBI Taxonomy" id="2419951"/>
    <lineage>
        <taxon>Viruses</taxon>
        <taxon>Duplodnaviria</taxon>
        <taxon>Heunggongvirae</taxon>
        <taxon>Uroviricota</taxon>
        <taxon>Caudoviricetes</taxon>
        <taxon>Coralvirus</taxon>
        <taxon>Coralvirus coral</taxon>
    </lineage>
</organism>
<feature type="region of interest" description="Disordered" evidence="1">
    <location>
        <begin position="1"/>
        <end position="26"/>
    </location>
</feature>
<dbReference type="Proteomes" id="UP000278552">
    <property type="component" value="Segment"/>
</dbReference>
<sequence>MASSRNSGRSRAGKSRAGAGPKLLGHEVPRIYTPPLRKLTPRTSAGFACITFAEEVLGLELFPWQKWFLIHALELLPDDTFRFRTVVLLVARQNGKSTLAQVLALFFMYLRGARLVIGTAQNLDIAEEVWAGAVEIAEECEELADEIKKVNQTNGKKSLDLKTGERYKVQTASRRGGRGLSGDLILLDELREHQSWDAWGAITKTTMARAMALILALSNAGDASSIVLRYLRKMAHASLGDPDGINSDGLNVQLLVEVPEDLEEQLEELEDDSLGIFEWSAPPGCSLDDRDGWAAANPSLGYSITERAIASARKTDPEWVFRTEVLCQWNDGVTEGPFPSGSWEAGTDVRSEIPGPAPVTYCVDTEHDRSRSFIAAGGRRADGDVHVEVIASRYGLGWVVDWFKSRASETRPMRVVVQERGAPVTALLEDLEEIPFLTVVKWGGPDLGVACGKFYDGIRAHVWVPDPEAGETEADRPVRIWHLPQPVLDLAAGTAVTKPLGDAWAWNRQGSPYGAAPLMAVSGAAWDVLQPVALVAESAYESGDLMVV</sequence>
<proteinExistence type="predicted"/>
<accession>A0A3G2KES4</accession>
<dbReference type="EMBL" id="MH834606">
    <property type="protein sequence ID" value="AYN57479.1"/>
    <property type="molecule type" value="Genomic_DNA"/>
</dbReference>
<evidence type="ECO:0000313" key="2">
    <source>
        <dbReference type="EMBL" id="AYN57479.1"/>
    </source>
</evidence>
<protein>
    <submittedName>
        <fullName evidence="2">Terminase</fullName>
    </submittedName>
</protein>
<dbReference type="PANTHER" id="PTHR41287">
    <property type="match status" value="1"/>
</dbReference>
<dbReference type="InterPro" id="IPR027417">
    <property type="entry name" value="P-loop_NTPase"/>
</dbReference>
<keyword evidence="3" id="KW-1185">Reference proteome</keyword>
<evidence type="ECO:0000256" key="1">
    <source>
        <dbReference type="SAM" id="MobiDB-lite"/>
    </source>
</evidence>
<evidence type="ECO:0000313" key="3">
    <source>
        <dbReference type="Proteomes" id="UP000278552"/>
    </source>
</evidence>
<gene>
    <name evidence="2" type="primary">3</name>
    <name evidence="2" type="ORF">PBI_CORAL_3</name>
</gene>
<reference evidence="2 3" key="1">
    <citation type="submission" date="2018-09" db="EMBL/GenBank/DDBJ databases">
        <authorList>
            <person name="Giglietti G."/>
            <person name="Stoner T.H."/>
            <person name="Garlena R.A."/>
            <person name="Russell D.A."/>
            <person name="Pope W.H."/>
            <person name="Jacobs-Sera D."/>
            <person name="Hatfull G.F."/>
        </authorList>
    </citation>
    <scope>NUCLEOTIDE SEQUENCE [LARGE SCALE GENOMIC DNA]</scope>
</reference>
<dbReference type="KEGG" id="vg:55006991"/>
<name>A0A3G2KES4_9CAUD</name>
<dbReference type="RefSeq" id="YP_009815760.1">
    <property type="nucleotide sequence ID" value="NC_048099.1"/>
</dbReference>
<dbReference type="InterPro" id="IPR005021">
    <property type="entry name" value="Terminase_largesu-like"/>
</dbReference>